<dbReference type="PROSITE" id="PS51257">
    <property type="entry name" value="PROKAR_LIPOPROTEIN"/>
    <property type="match status" value="1"/>
</dbReference>
<proteinExistence type="predicted"/>
<evidence type="ECO:0000313" key="4">
    <source>
        <dbReference type="Proteomes" id="UP000070409"/>
    </source>
</evidence>
<gene>
    <name evidence="3" type="ORF">AXK61_05095</name>
</gene>
<name>A0A137Z6V4_9ACTN</name>
<evidence type="ECO:0000256" key="1">
    <source>
        <dbReference type="SAM" id="MobiDB-lite"/>
    </source>
</evidence>
<sequence length="202" mass="21445">MTCRRFASAAVITIVVLAAAGCDRPSGPPPHPLHGLALVESDLPTGITAFRSNESQYGTTVTGGTAEPCHTASRNRERSRDGAAVASSSAMKQNIWIRAEVINVRLAMQNTNVELACDGKAALAPTPEDMLANPPSVLEYRTGNGRLAAMHGFVDIDGRSVDVFLMNRALWADEADAPADTVDPGDFWKVFRAQIAKVEAAA</sequence>
<dbReference type="EMBL" id="LSRE01000034">
    <property type="protein sequence ID" value="KXO93915.1"/>
    <property type="molecule type" value="Genomic_DNA"/>
</dbReference>
<dbReference type="Proteomes" id="UP000070409">
    <property type="component" value="Unassembled WGS sequence"/>
</dbReference>
<keyword evidence="2" id="KW-0732">Signal</keyword>
<comment type="caution">
    <text evidence="3">The sequence shown here is derived from an EMBL/GenBank/DDBJ whole genome shotgun (WGS) entry which is preliminary data.</text>
</comment>
<protein>
    <recommendedName>
        <fullName evidence="5">Lipoprotein</fullName>
    </recommendedName>
</protein>
<evidence type="ECO:0000256" key="2">
    <source>
        <dbReference type="SAM" id="SignalP"/>
    </source>
</evidence>
<feature type="region of interest" description="Disordered" evidence="1">
    <location>
        <begin position="57"/>
        <end position="86"/>
    </location>
</feature>
<organism evidence="3 4">
    <name type="scientific">Tsukamurella pseudospumae</name>
    <dbReference type="NCBI Taxonomy" id="239498"/>
    <lineage>
        <taxon>Bacteria</taxon>
        <taxon>Bacillati</taxon>
        <taxon>Actinomycetota</taxon>
        <taxon>Actinomycetes</taxon>
        <taxon>Mycobacteriales</taxon>
        <taxon>Tsukamurellaceae</taxon>
        <taxon>Tsukamurella</taxon>
    </lineage>
</organism>
<feature type="signal peptide" evidence="2">
    <location>
        <begin position="1"/>
        <end position="20"/>
    </location>
</feature>
<evidence type="ECO:0000313" key="3">
    <source>
        <dbReference type="EMBL" id="KXO93915.1"/>
    </source>
</evidence>
<feature type="chain" id="PRO_5045275173" description="Lipoprotein" evidence="2">
    <location>
        <begin position="21"/>
        <end position="202"/>
    </location>
</feature>
<evidence type="ECO:0008006" key="5">
    <source>
        <dbReference type="Google" id="ProtNLM"/>
    </source>
</evidence>
<keyword evidence="4" id="KW-1185">Reference proteome</keyword>
<accession>A0A137Z6V4</accession>
<reference evidence="3 4" key="1">
    <citation type="submission" date="2016-02" db="EMBL/GenBank/DDBJ databases">
        <authorList>
            <person name="Teng J.L."/>
            <person name="Tang Y."/>
            <person name="Huang Y."/>
            <person name="Guo F."/>
            <person name="Wei W."/>
            <person name="Chen J.H."/>
            <person name="Wong S.Y."/>
            <person name="Lau S.K."/>
            <person name="Woo P.C."/>
        </authorList>
    </citation>
    <scope>NUCLEOTIDE SEQUENCE [LARGE SCALE GENOMIC DNA]</scope>
    <source>
        <strain evidence="3 4">JCM 13375</strain>
    </source>
</reference>